<evidence type="ECO:0000313" key="2">
    <source>
        <dbReference type="Proteomes" id="UP000019141"/>
    </source>
</evidence>
<keyword evidence="2" id="KW-1185">Reference proteome</keyword>
<comment type="caution">
    <text evidence="1">The sequence shown here is derived from an EMBL/GenBank/DDBJ whole genome shotgun (WGS) entry which is preliminary data.</text>
</comment>
<dbReference type="Pfam" id="PF13108">
    <property type="entry name" value="DUF3969"/>
    <property type="match status" value="1"/>
</dbReference>
<dbReference type="Proteomes" id="UP000019141">
    <property type="component" value="Unassembled WGS sequence"/>
</dbReference>
<reference evidence="1 2" key="1">
    <citation type="journal article" date="2014" name="Nature">
        <title>An environmental bacterial taxon with a large and distinct metabolic repertoire.</title>
        <authorList>
            <person name="Wilson M.C."/>
            <person name="Mori T."/>
            <person name="Ruckert C."/>
            <person name="Uria A.R."/>
            <person name="Helf M.J."/>
            <person name="Takada K."/>
            <person name="Gernert C."/>
            <person name="Steffens U.A."/>
            <person name="Heycke N."/>
            <person name="Schmitt S."/>
            <person name="Rinke C."/>
            <person name="Helfrich E.J."/>
            <person name="Brachmann A.O."/>
            <person name="Gurgui C."/>
            <person name="Wakimoto T."/>
            <person name="Kracht M."/>
            <person name="Crusemann M."/>
            <person name="Hentschel U."/>
            <person name="Abe I."/>
            <person name="Matsunaga S."/>
            <person name="Kalinowski J."/>
            <person name="Takeyama H."/>
            <person name="Piel J."/>
        </authorList>
    </citation>
    <scope>NUCLEOTIDE SEQUENCE [LARGE SCALE GENOMIC DNA]</scope>
    <source>
        <strain evidence="2">TSY1</strain>
    </source>
</reference>
<protein>
    <submittedName>
        <fullName evidence="1">Uncharacterized protein</fullName>
    </submittedName>
</protein>
<sequence length="114" mass="12839">MLLKSILSTFSDVPDQRLAVFALLALGILESLANGLLSANEALRVFFHTENCFFVRKELRHKVADAIMGHGVQLPDLFAVLPTEEAHQEFQRELATMRTLCLKLIEEHQLATHV</sequence>
<dbReference type="HOGENOM" id="CLU_2116518_0_0_7"/>
<evidence type="ECO:0000313" key="1">
    <source>
        <dbReference type="EMBL" id="ETW92500.1"/>
    </source>
</evidence>
<dbReference type="AlphaFoldDB" id="W4L499"/>
<accession>W4L499</accession>
<dbReference type="InterPro" id="IPR025083">
    <property type="entry name" value="DUF3969"/>
</dbReference>
<gene>
    <name evidence="1" type="ORF">ETSY1_43340</name>
</gene>
<name>W4L499_ENTF1</name>
<dbReference type="EMBL" id="AZHW01001458">
    <property type="protein sequence ID" value="ETW92500.1"/>
    <property type="molecule type" value="Genomic_DNA"/>
</dbReference>
<proteinExistence type="predicted"/>
<organism evidence="1 2">
    <name type="scientific">Entotheonella factor</name>
    <dbReference type="NCBI Taxonomy" id="1429438"/>
    <lineage>
        <taxon>Bacteria</taxon>
        <taxon>Pseudomonadati</taxon>
        <taxon>Nitrospinota/Tectimicrobiota group</taxon>
        <taxon>Candidatus Tectimicrobiota</taxon>
        <taxon>Candidatus Entotheonellia</taxon>
        <taxon>Candidatus Entotheonellales</taxon>
        <taxon>Candidatus Entotheonellaceae</taxon>
        <taxon>Candidatus Entotheonella</taxon>
    </lineage>
</organism>